<evidence type="ECO:0000313" key="1">
    <source>
        <dbReference type="EMBL" id="JAE23283.1"/>
    </source>
</evidence>
<reference evidence="1" key="2">
    <citation type="journal article" date="2015" name="Data Brief">
        <title>Shoot transcriptome of the giant reed, Arundo donax.</title>
        <authorList>
            <person name="Barrero R.A."/>
            <person name="Guerrero F.D."/>
            <person name="Moolhuijzen P."/>
            <person name="Goolsby J.A."/>
            <person name="Tidwell J."/>
            <person name="Bellgard S.E."/>
            <person name="Bellgard M.I."/>
        </authorList>
    </citation>
    <scope>NUCLEOTIDE SEQUENCE</scope>
    <source>
        <tissue evidence="1">Shoot tissue taken approximately 20 cm above the soil surface</tissue>
    </source>
</reference>
<reference evidence="1" key="1">
    <citation type="submission" date="2014-09" db="EMBL/GenBank/DDBJ databases">
        <authorList>
            <person name="Magalhaes I.L.F."/>
            <person name="Oliveira U."/>
            <person name="Santos F.R."/>
            <person name="Vidigal T.H.D.A."/>
            <person name="Brescovit A.D."/>
            <person name="Santos A.J."/>
        </authorList>
    </citation>
    <scope>NUCLEOTIDE SEQUENCE</scope>
    <source>
        <tissue evidence="1">Shoot tissue taken approximately 20 cm above the soil surface</tissue>
    </source>
</reference>
<sequence>MFHMMHKRSILSFGGREKKITLTQLKLESLYRINKQFCETPDVLLLDSFFNNFMLV</sequence>
<dbReference type="EMBL" id="GBRH01174613">
    <property type="protein sequence ID" value="JAE23283.1"/>
    <property type="molecule type" value="Transcribed_RNA"/>
</dbReference>
<protein>
    <submittedName>
        <fullName evidence="1">Uncharacterized protein</fullName>
    </submittedName>
</protein>
<dbReference type="AlphaFoldDB" id="A0A0A9GRG1"/>
<organism evidence="1">
    <name type="scientific">Arundo donax</name>
    <name type="common">Giant reed</name>
    <name type="synonym">Donax arundinaceus</name>
    <dbReference type="NCBI Taxonomy" id="35708"/>
    <lineage>
        <taxon>Eukaryota</taxon>
        <taxon>Viridiplantae</taxon>
        <taxon>Streptophyta</taxon>
        <taxon>Embryophyta</taxon>
        <taxon>Tracheophyta</taxon>
        <taxon>Spermatophyta</taxon>
        <taxon>Magnoliopsida</taxon>
        <taxon>Liliopsida</taxon>
        <taxon>Poales</taxon>
        <taxon>Poaceae</taxon>
        <taxon>PACMAD clade</taxon>
        <taxon>Arundinoideae</taxon>
        <taxon>Arundineae</taxon>
        <taxon>Arundo</taxon>
    </lineage>
</organism>
<name>A0A0A9GRG1_ARUDO</name>
<accession>A0A0A9GRG1</accession>
<proteinExistence type="predicted"/>